<dbReference type="GO" id="GO:0005938">
    <property type="term" value="C:cell cortex"/>
    <property type="evidence" value="ECO:0007669"/>
    <property type="project" value="EnsemblMetazoa"/>
</dbReference>
<dbReference type="Proteomes" id="UP000002282">
    <property type="component" value="Chromosome X"/>
</dbReference>
<evidence type="ECO:0000256" key="1">
    <source>
        <dbReference type="SAM" id="MobiDB-lite"/>
    </source>
</evidence>
<accession>B4Q153</accession>
<keyword evidence="3" id="KW-1185">Reference proteome</keyword>
<feature type="region of interest" description="Disordered" evidence="1">
    <location>
        <begin position="34"/>
        <end position="56"/>
    </location>
</feature>
<dbReference type="EMBL" id="CM000162">
    <property type="protein sequence ID" value="EDX02408.1"/>
    <property type="molecule type" value="Genomic_DNA"/>
</dbReference>
<dbReference type="KEGG" id="dya:Dyak_GE15698"/>
<dbReference type="GO" id="GO:0110073">
    <property type="term" value="P:regulation of apical constriction involved in ventral furrow formation"/>
    <property type="evidence" value="ECO:0007669"/>
    <property type="project" value="EnsemblMetazoa"/>
</dbReference>
<feature type="compositionally biased region" description="Low complexity" evidence="1">
    <location>
        <begin position="37"/>
        <end position="56"/>
    </location>
</feature>
<organism evidence="2 3">
    <name type="scientific">Drosophila yakuba</name>
    <name type="common">Fruit fly</name>
    <dbReference type="NCBI Taxonomy" id="7245"/>
    <lineage>
        <taxon>Eukaryota</taxon>
        <taxon>Metazoa</taxon>
        <taxon>Ecdysozoa</taxon>
        <taxon>Arthropoda</taxon>
        <taxon>Hexapoda</taxon>
        <taxon>Insecta</taxon>
        <taxon>Pterygota</taxon>
        <taxon>Neoptera</taxon>
        <taxon>Endopterygota</taxon>
        <taxon>Diptera</taxon>
        <taxon>Brachycera</taxon>
        <taxon>Muscomorpha</taxon>
        <taxon>Ephydroidea</taxon>
        <taxon>Drosophilidae</taxon>
        <taxon>Drosophila</taxon>
        <taxon>Sophophora</taxon>
    </lineage>
</organism>
<reference evidence="2 3" key="1">
    <citation type="journal article" date="2007" name="Nature">
        <title>Evolution of genes and genomes on the Drosophila phylogeny.</title>
        <authorList>
            <consortium name="Drosophila 12 Genomes Consortium"/>
            <person name="Clark A.G."/>
            <person name="Eisen M.B."/>
            <person name="Smith D.R."/>
            <person name="Bergman C.M."/>
            <person name="Oliver B."/>
            <person name="Markow T.A."/>
            <person name="Kaufman T.C."/>
            <person name="Kellis M."/>
            <person name="Gelbart W."/>
            <person name="Iyer V.N."/>
            <person name="Pollard D.A."/>
            <person name="Sackton T.B."/>
            <person name="Larracuente A.M."/>
            <person name="Singh N.D."/>
            <person name="Abad J.P."/>
            <person name="Abt D.N."/>
            <person name="Adryan B."/>
            <person name="Aguade M."/>
            <person name="Akashi H."/>
            <person name="Anderson W.W."/>
            <person name="Aquadro C.F."/>
            <person name="Ardell D.H."/>
            <person name="Arguello R."/>
            <person name="Artieri C.G."/>
            <person name="Barbash D.A."/>
            <person name="Barker D."/>
            <person name="Barsanti P."/>
            <person name="Batterham P."/>
            <person name="Batzoglou S."/>
            <person name="Begun D."/>
            <person name="Bhutkar A."/>
            <person name="Blanco E."/>
            <person name="Bosak S.A."/>
            <person name="Bradley R.K."/>
            <person name="Brand A.D."/>
            <person name="Brent M.R."/>
            <person name="Brooks A.N."/>
            <person name="Brown R.H."/>
            <person name="Butlin R.K."/>
            <person name="Caggese C."/>
            <person name="Calvi B.R."/>
            <person name="Bernardo de Carvalho A."/>
            <person name="Caspi A."/>
            <person name="Castrezana S."/>
            <person name="Celniker S.E."/>
            <person name="Chang J.L."/>
            <person name="Chapple C."/>
            <person name="Chatterji S."/>
            <person name="Chinwalla A."/>
            <person name="Civetta A."/>
            <person name="Clifton S.W."/>
            <person name="Comeron J.M."/>
            <person name="Costello J.C."/>
            <person name="Coyne J.A."/>
            <person name="Daub J."/>
            <person name="David R.G."/>
            <person name="Delcher A.L."/>
            <person name="Delehaunty K."/>
            <person name="Do C.B."/>
            <person name="Ebling H."/>
            <person name="Edwards K."/>
            <person name="Eickbush T."/>
            <person name="Evans J.D."/>
            <person name="Filipski A."/>
            <person name="Findeiss S."/>
            <person name="Freyhult E."/>
            <person name="Fulton L."/>
            <person name="Fulton R."/>
            <person name="Garcia A.C."/>
            <person name="Gardiner A."/>
            <person name="Garfield D.A."/>
            <person name="Garvin B.E."/>
            <person name="Gibson G."/>
            <person name="Gilbert D."/>
            <person name="Gnerre S."/>
            <person name="Godfrey J."/>
            <person name="Good R."/>
            <person name="Gotea V."/>
            <person name="Gravely B."/>
            <person name="Greenberg A.J."/>
            <person name="Griffiths-Jones S."/>
            <person name="Gross S."/>
            <person name="Guigo R."/>
            <person name="Gustafson E.A."/>
            <person name="Haerty W."/>
            <person name="Hahn M.W."/>
            <person name="Halligan D.L."/>
            <person name="Halpern A.L."/>
            <person name="Halter G.M."/>
            <person name="Han M.V."/>
            <person name="Heger A."/>
            <person name="Hillier L."/>
            <person name="Hinrichs A.S."/>
            <person name="Holmes I."/>
            <person name="Hoskins R.A."/>
            <person name="Hubisz M.J."/>
            <person name="Hultmark D."/>
            <person name="Huntley M.A."/>
            <person name="Jaffe D.B."/>
            <person name="Jagadeeshan S."/>
            <person name="Jeck W.R."/>
            <person name="Johnson J."/>
            <person name="Jones C.D."/>
            <person name="Jordan W.C."/>
            <person name="Karpen G.H."/>
            <person name="Kataoka E."/>
            <person name="Keightley P.D."/>
            <person name="Kheradpour P."/>
            <person name="Kirkness E.F."/>
            <person name="Koerich L.B."/>
            <person name="Kristiansen K."/>
            <person name="Kudrna D."/>
            <person name="Kulathinal R.J."/>
            <person name="Kumar S."/>
            <person name="Kwok R."/>
            <person name="Lander E."/>
            <person name="Langley C.H."/>
            <person name="Lapoint R."/>
            <person name="Lazzaro B.P."/>
            <person name="Lee S.J."/>
            <person name="Levesque L."/>
            <person name="Li R."/>
            <person name="Lin C.F."/>
            <person name="Lin M.F."/>
            <person name="Lindblad-Toh K."/>
            <person name="Llopart A."/>
            <person name="Long M."/>
            <person name="Low L."/>
            <person name="Lozovsky E."/>
            <person name="Lu J."/>
            <person name="Luo M."/>
            <person name="Machado C.A."/>
            <person name="Makalowski W."/>
            <person name="Marzo M."/>
            <person name="Matsuda M."/>
            <person name="Matzkin L."/>
            <person name="McAllister B."/>
            <person name="McBride C.S."/>
            <person name="McKernan B."/>
            <person name="McKernan K."/>
            <person name="Mendez-Lago M."/>
            <person name="Minx P."/>
            <person name="Mollenhauer M.U."/>
            <person name="Montooth K."/>
            <person name="Mount S.M."/>
            <person name="Mu X."/>
            <person name="Myers E."/>
            <person name="Negre B."/>
            <person name="Newfeld S."/>
            <person name="Nielsen R."/>
            <person name="Noor M.A."/>
            <person name="O'Grady P."/>
            <person name="Pachter L."/>
            <person name="Papaceit M."/>
            <person name="Parisi M.J."/>
            <person name="Parisi M."/>
            <person name="Parts L."/>
            <person name="Pedersen J.S."/>
            <person name="Pesole G."/>
            <person name="Phillippy A.M."/>
            <person name="Ponting C.P."/>
            <person name="Pop M."/>
            <person name="Porcelli D."/>
            <person name="Powell J.R."/>
            <person name="Prohaska S."/>
            <person name="Pruitt K."/>
            <person name="Puig M."/>
            <person name="Quesneville H."/>
            <person name="Ram K.R."/>
            <person name="Rand D."/>
            <person name="Rasmussen M.D."/>
            <person name="Reed L.K."/>
            <person name="Reenan R."/>
            <person name="Reily A."/>
            <person name="Remington K.A."/>
            <person name="Rieger T.T."/>
            <person name="Ritchie M.G."/>
            <person name="Robin C."/>
            <person name="Rogers Y.H."/>
            <person name="Rohde C."/>
            <person name="Rozas J."/>
            <person name="Rubenfield M.J."/>
            <person name="Ruiz A."/>
            <person name="Russo S."/>
            <person name="Salzberg S.L."/>
            <person name="Sanchez-Gracia A."/>
            <person name="Saranga D.J."/>
            <person name="Sato H."/>
            <person name="Schaeffer S.W."/>
            <person name="Schatz M.C."/>
            <person name="Schlenke T."/>
            <person name="Schwartz R."/>
            <person name="Segarra C."/>
            <person name="Singh R.S."/>
            <person name="Sirot L."/>
            <person name="Sirota M."/>
            <person name="Sisneros N.B."/>
            <person name="Smith C.D."/>
            <person name="Smith T.F."/>
            <person name="Spieth J."/>
            <person name="Stage D.E."/>
            <person name="Stark A."/>
            <person name="Stephan W."/>
            <person name="Strausberg R.L."/>
            <person name="Strempel S."/>
            <person name="Sturgill D."/>
            <person name="Sutton G."/>
            <person name="Sutton G.G."/>
            <person name="Tao W."/>
            <person name="Teichmann S."/>
            <person name="Tobari Y.N."/>
            <person name="Tomimura Y."/>
            <person name="Tsolas J.M."/>
            <person name="Valente V.L."/>
            <person name="Venter E."/>
            <person name="Venter J.C."/>
            <person name="Vicario S."/>
            <person name="Vieira F.G."/>
            <person name="Vilella A.J."/>
            <person name="Villasante A."/>
            <person name="Walenz B."/>
            <person name="Wang J."/>
            <person name="Wasserman M."/>
            <person name="Watts T."/>
            <person name="Wilson D."/>
            <person name="Wilson R.K."/>
            <person name="Wing R.A."/>
            <person name="Wolfner M.F."/>
            <person name="Wong A."/>
            <person name="Wong G.K."/>
            <person name="Wu C.I."/>
            <person name="Wu G."/>
            <person name="Yamamoto D."/>
            <person name="Yang H.P."/>
            <person name="Yang S.P."/>
            <person name="Yorke J.A."/>
            <person name="Yoshida K."/>
            <person name="Zdobnov E."/>
            <person name="Zhang P."/>
            <person name="Zhang Y."/>
            <person name="Zimin A.V."/>
            <person name="Baldwin J."/>
            <person name="Abdouelleil A."/>
            <person name="Abdulkadir J."/>
            <person name="Abebe A."/>
            <person name="Abera B."/>
            <person name="Abreu J."/>
            <person name="Acer S.C."/>
            <person name="Aftuck L."/>
            <person name="Alexander A."/>
            <person name="An P."/>
            <person name="Anderson E."/>
            <person name="Anderson S."/>
            <person name="Arachi H."/>
            <person name="Azer M."/>
            <person name="Bachantsang P."/>
            <person name="Barry A."/>
            <person name="Bayul T."/>
            <person name="Berlin A."/>
            <person name="Bessette D."/>
            <person name="Bloom T."/>
            <person name="Blye J."/>
            <person name="Boguslavskiy L."/>
            <person name="Bonnet C."/>
            <person name="Boukhgalter B."/>
            <person name="Bourzgui I."/>
            <person name="Brown A."/>
            <person name="Cahill P."/>
            <person name="Channer S."/>
            <person name="Cheshatsang Y."/>
            <person name="Chuda L."/>
            <person name="Citroen M."/>
            <person name="Collymore A."/>
            <person name="Cooke P."/>
            <person name="Costello M."/>
            <person name="D'Aco K."/>
            <person name="Daza R."/>
            <person name="De Haan G."/>
            <person name="DeGray S."/>
            <person name="DeMaso C."/>
            <person name="Dhargay N."/>
            <person name="Dooley K."/>
            <person name="Dooley E."/>
            <person name="Doricent M."/>
            <person name="Dorje P."/>
            <person name="Dorjee K."/>
            <person name="Dupes A."/>
            <person name="Elong R."/>
            <person name="Falk J."/>
            <person name="Farina A."/>
            <person name="Faro S."/>
            <person name="Ferguson D."/>
            <person name="Fisher S."/>
            <person name="Foley C.D."/>
            <person name="Franke A."/>
            <person name="Friedrich D."/>
            <person name="Gadbois L."/>
            <person name="Gearin G."/>
            <person name="Gearin C.R."/>
            <person name="Giannoukos G."/>
            <person name="Goode T."/>
            <person name="Graham J."/>
            <person name="Grandbois E."/>
            <person name="Grewal S."/>
            <person name="Gyaltsen K."/>
            <person name="Hafez N."/>
            <person name="Hagos B."/>
            <person name="Hall J."/>
            <person name="Henson C."/>
            <person name="Hollinger A."/>
            <person name="Honan T."/>
            <person name="Huard M.D."/>
            <person name="Hughes L."/>
            <person name="Hurhula B."/>
            <person name="Husby M.E."/>
            <person name="Kamat A."/>
            <person name="Kanga B."/>
            <person name="Kashin S."/>
            <person name="Khazanovich D."/>
            <person name="Kisner P."/>
            <person name="Lance K."/>
            <person name="Lara M."/>
            <person name="Lee W."/>
            <person name="Lennon N."/>
            <person name="Letendre F."/>
            <person name="LeVine R."/>
            <person name="Lipovsky A."/>
            <person name="Liu X."/>
            <person name="Liu J."/>
            <person name="Liu S."/>
            <person name="Lokyitsang T."/>
            <person name="Lokyitsang Y."/>
            <person name="Lubonja R."/>
            <person name="Lui A."/>
            <person name="MacDonald P."/>
            <person name="Magnisalis V."/>
            <person name="Maru K."/>
            <person name="Matthews C."/>
            <person name="McCusker W."/>
            <person name="McDonough S."/>
            <person name="Mehta T."/>
            <person name="Meldrim J."/>
            <person name="Meneus L."/>
            <person name="Mihai O."/>
            <person name="Mihalev A."/>
            <person name="Mihova T."/>
            <person name="Mittelman R."/>
            <person name="Mlenga V."/>
            <person name="Montmayeur A."/>
            <person name="Mulrain L."/>
            <person name="Navidi A."/>
            <person name="Naylor J."/>
            <person name="Negash T."/>
            <person name="Nguyen T."/>
            <person name="Nguyen N."/>
            <person name="Nicol R."/>
            <person name="Norbu C."/>
            <person name="Norbu N."/>
            <person name="Novod N."/>
            <person name="O'Neill B."/>
            <person name="Osman S."/>
            <person name="Markiewicz E."/>
            <person name="Oyono O.L."/>
            <person name="Patti C."/>
            <person name="Phunkhang P."/>
            <person name="Pierre F."/>
            <person name="Priest M."/>
            <person name="Raghuraman S."/>
            <person name="Rege F."/>
            <person name="Reyes R."/>
            <person name="Rise C."/>
            <person name="Rogov P."/>
            <person name="Ross K."/>
            <person name="Ryan E."/>
            <person name="Settipalli S."/>
            <person name="Shea T."/>
            <person name="Sherpa N."/>
            <person name="Shi L."/>
            <person name="Shih D."/>
            <person name="Sparrow T."/>
            <person name="Spaulding J."/>
            <person name="Stalker J."/>
            <person name="Stange-Thomann N."/>
            <person name="Stavropoulos S."/>
            <person name="Stone C."/>
            <person name="Strader C."/>
            <person name="Tesfaye S."/>
            <person name="Thomson T."/>
            <person name="Thoulutsang Y."/>
            <person name="Thoulutsang D."/>
            <person name="Topham K."/>
            <person name="Topping I."/>
            <person name="Tsamla T."/>
            <person name="Vassiliev H."/>
            <person name="Vo A."/>
            <person name="Wangchuk T."/>
            <person name="Wangdi T."/>
            <person name="Weiand M."/>
            <person name="Wilkinson J."/>
            <person name="Wilson A."/>
            <person name="Yadav S."/>
            <person name="Young G."/>
            <person name="Yu Q."/>
            <person name="Zembek L."/>
            <person name="Zhong D."/>
            <person name="Zimmer A."/>
            <person name="Zwirko Z."/>
            <person name="Jaffe D.B."/>
            <person name="Alvarez P."/>
            <person name="Brockman W."/>
            <person name="Butler J."/>
            <person name="Chin C."/>
            <person name="Gnerre S."/>
            <person name="Grabherr M."/>
            <person name="Kleber M."/>
            <person name="Mauceli E."/>
            <person name="MacCallum I."/>
        </authorList>
    </citation>
    <scope>NUCLEOTIDE SEQUENCE [LARGE SCALE GENOMIC DNA]</scope>
    <source>
        <strain evidence="3">Tai18E2 / Tucson 14021-0261.01</strain>
    </source>
</reference>
<feature type="region of interest" description="Disordered" evidence="1">
    <location>
        <begin position="87"/>
        <end position="114"/>
    </location>
</feature>
<evidence type="ECO:0000313" key="2">
    <source>
        <dbReference type="EMBL" id="EDX02408.1"/>
    </source>
</evidence>
<dbReference type="HOGENOM" id="CLU_1125559_0_0_1"/>
<dbReference type="OrthoDB" id="8025940at2759"/>
<reference evidence="2 3" key="2">
    <citation type="journal article" date="2007" name="PLoS Biol.">
        <title>Principles of genome evolution in the Drosophila melanogaster species group.</title>
        <authorList>
            <person name="Ranz J.M."/>
            <person name="Maurin D."/>
            <person name="Chan Y.S."/>
            <person name="von Grotthuss M."/>
            <person name="Hillier L.W."/>
            <person name="Roote J."/>
            <person name="Ashburner M."/>
            <person name="Bergman C.M."/>
        </authorList>
    </citation>
    <scope>NUCLEOTIDE SEQUENCE [LARGE SCALE GENOMIC DNA]</scope>
    <source>
        <strain evidence="3">Tai18E2 / Tucson 14021-0261.01</strain>
    </source>
</reference>
<dbReference type="AlphaFoldDB" id="B4Q153"/>
<proteinExistence type="predicted"/>
<feature type="compositionally biased region" description="Acidic residues" evidence="1">
    <location>
        <begin position="101"/>
        <end position="113"/>
    </location>
</feature>
<dbReference type="eggNOG" id="ENOG502T9G8">
    <property type="taxonomic scope" value="Eukaryota"/>
</dbReference>
<sequence length="258" mass="28873">MGCCASNLKLKELSGLNSSIYLAAGGAARRSQKRLYSSRNSSGVGTNSSSASSCSRSIWSRSSQPICDDFAEQPQLDRSCGYYTCSSANSSPRKGHQKDEYEQEDEQEDEEEGVLMRTQDMSASSRDATTQSTQSAQMAGNLEWEMYMMQQAQRIMPKTSSPICQRRDNAHMPASSYQKWRNYLQSTPAHMLHNVTHIPEAIAGHFCPTSFPGYSDLEEMESAAKRFKVDFEREPLEEPLYTTYQLLAGHTHTISTDL</sequence>
<dbReference type="PhylomeDB" id="B4Q153"/>
<name>B4Q153_DROYA</name>
<protein>
    <submittedName>
        <fullName evidence="2">Uncharacterized protein</fullName>
    </submittedName>
</protein>
<evidence type="ECO:0000313" key="3">
    <source>
        <dbReference type="Proteomes" id="UP000002282"/>
    </source>
</evidence>
<gene>
    <name evidence="2" type="primary">Dyak\GE15698</name>
    <name evidence="2" type="synonym">dyak_GLEANR_17189</name>
    <name evidence="2" type="synonym">GE15698</name>
    <name evidence="2" type="ORF">Dyak_GE15698</name>
</gene>
<dbReference type="OMA" id="NVTHIPE"/>